<evidence type="ECO:0000256" key="6">
    <source>
        <dbReference type="ARBA" id="ARBA00022692"/>
    </source>
</evidence>
<evidence type="ECO:0000256" key="4">
    <source>
        <dbReference type="ARBA" id="ARBA00022475"/>
    </source>
</evidence>
<sequence length="328" mass="34379">MTAATPHELKADLPPARCGSFPYWHELVLAALLVAILVVAGQLEPRFVRPAVQVGLAGDAWALALLALPMTLIIITAGIDLSVGATTALCAVILGLSVEAGIPVWLGVLLALLTGCAGGALNGTLVAWLRVHPLIVTLATLAAYRGVALALTRGRTIQAFPPAFARVAGDTWLGVPFPMWLFVAAALATALFLARTPYGRFLYAMGHNETAARYSAVPVRQIKLALYTLTGLTAGVSAVLLASRYEQAKADFATALELEVITAVVLGGVSIFGGRGNVLGVVLGIALVHESQKFVTWHWRKSELNALVVGGLLIGAVLVNSLVTSRKR</sequence>
<dbReference type="CDD" id="cd06579">
    <property type="entry name" value="TM_PBP1_transp_AraH_like"/>
    <property type="match status" value="1"/>
</dbReference>
<evidence type="ECO:0000256" key="3">
    <source>
        <dbReference type="ARBA" id="ARBA00022448"/>
    </source>
</evidence>
<keyword evidence="4" id="KW-1003">Cell membrane</keyword>
<name>A0A6J4NV52_9BACT</name>
<feature type="transmembrane region" description="Helical" evidence="11">
    <location>
        <begin position="55"/>
        <end position="75"/>
    </location>
</feature>
<evidence type="ECO:0000256" key="1">
    <source>
        <dbReference type="ARBA" id="ARBA00004651"/>
    </source>
</evidence>
<evidence type="ECO:0000256" key="11">
    <source>
        <dbReference type="SAM" id="Phobius"/>
    </source>
</evidence>
<dbReference type="Pfam" id="PF02653">
    <property type="entry name" value="BPD_transp_2"/>
    <property type="match status" value="1"/>
</dbReference>
<reference evidence="12" key="1">
    <citation type="submission" date="2020-02" db="EMBL/GenBank/DDBJ databases">
        <authorList>
            <person name="Meier V. D."/>
        </authorList>
    </citation>
    <scope>NUCLEOTIDE SEQUENCE</scope>
    <source>
        <strain evidence="12">AVDCRST_MAG64</strain>
    </source>
</reference>
<keyword evidence="7 11" id="KW-1133">Transmembrane helix</keyword>
<evidence type="ECO:0000256" key="9">
    <source>
        <dbReference type="ARBA" id="ARBA00025439"/>
    </source>
</evidence>
<evidence type="ECO:0000256" key="2">
    <source>
        <dbReference type="ARBA" id="ARBA00011262"/>
    </source>
</evidence>
<dbReference type="GO" id="GO:0022857">
    <property type="term" value="F:transmembrane transporter activity"/>
    <property type="evidence" value="ECO:0007669"/>
    <property type="project" value="InterPro"/>
</dbReference>
<evidence type="ECO:0000256" key="8">
    <source>
        <dbReference type="ARBA" id="ARBA00023136"/>
    </source>
</evidence>
<dbReference type="PANTHER" id="PTHR32196">
    <property type="entry name" value="ABC TRANSPORTER PERMEASE PROTEIN YPHD-RELATED-RELATED"/>
    <property type="match status" value="1"/>
</dbReference>
<feature type="transmembrane region" description="Helical" evidence="11">
    <location>
        <begin position="224"/>
        <end position="242"/>
    </location>
</feature>
<comment type="subcellular location">
    <subcellularLocation>
        <location evidence="1">Cell membrane</location>
        <topology evidence="1">Multi-pass membrane protein</topology>
    </subcellularLocation>
</comment>
<evidence type="ECO:0000256" key="5">
    <source>
        <dbReference type="ARBA" id="ARBA00022519"/>
    </source>
</evidence>
<dbReference type="GO" id="GO:0005886">
    <property type="term" value="C:plasma membrane"/>
    <property type="evidence" value="ECO:0007669"/>
    <property type="project" value="UniProtKB-SubCell"/>
</dbReference>
<keyword evidence="3" id="KW-0813">Transport</keyword>
<dbReference type="EMBL" id="CADCUQ010000365">
    <property type="protein sequence ID" value="CAA9399007.1"/>
    <property type="molecule type" value="Genomic_DNA"/>
</dbReference>
<feature type="transmembrane region" description="Helical" evidence="11">
    <location>
        <begin position="263"/>
        <end position="286"/>
    </location>
</feature>
<dbReference type="InterPro" id="IPR001851">
    <property type="entry name" value="ABC_transp_permease"/>
</dbReference>
<dbReference type="PANTHER" id="PTHR32196:SF71">
    <property type="entry name" value="AUTOINDUCER 2 IMPORT SYSTEM PERMEASE PROTEIN LSRD"/>
    <property type="match status" value="1"/>
</dbReference>
<dbReference type="AlphaFoldDB" id="A0A6J4NV52"/>
<comment type="subunit">
    <text evidence="2">The complex is composed of two ATP-binding proteins (LsrA), two transmembrane proteins (LsrC and LsrD) and a solute-binding protein (LsrB).</text>
</comment>
<accession>A0A6J4NV52</accession>
<feature type="transmembrane region" description="Helical" evidence="11">
    <location>
        <begin position="172"/>
        <end position="194"/>
    </location>
</feature>
<evidence type="ECO:0000313" key="12">
    <source>
        <dbReference type="EMBL" id="CAA9399007.1"/>
    </source>
</evidence>
<keyword evidence="6 11" id="KW-0812">Transmembrane</keyword>
<organism evidence="12">
    <name type="scientific">uncultured Phycisphaerae bacterium</name>
    <dbReference type="NCBI Taxonomy" id="904963"/>
    <lineage>
        <taxon>Bacteria</taxon>
        <taxon>Pseudomonadati</taxon>
        <taxon>Planctomycetota</taxon>
        <taxon>Phycisphaerae</taxon>
        <taxon>environmental samples</taxon>
    </lineage>
</organism>
<feature type="transmembrane region" description="Helical" evidence="11">
    <location>
        <begin position="23"/>
        <end position="43"/>
    </location>
</feature>
<keyword evidence="8 11" id="KW-0472">Membrane</keyword>
<feature type="transmembrane region" description="Helical" evidence="11">
    <location>
        <begin position="306"/>
        <end position="323"/>
    </location>
</feature>
<feature type="transmembrane region" description="Helical" evidence="11">
    <location>
        <begin position="134"/>
        <end position="151"/>
    </location>
</feature>
<evidence type="ECO:0000256" key="10">
    <source>
        <dbReference type="ARBA" id="ARBA00039381"/>
    </source>
</evidence>
<keyword evidence="5" id="KW-0997">Cell inner membrane</keyword>
<gene>
    <name evidence="12" type="ORF">AVDCRST_MAG64-1590</name>
</gene>
<evidence type="ECO:0000256" key="7">
    <source>
        <dbReference type="ARBA" id="ARBA00022989"/>
    </source>
</evidence>
<protein>
    <recommendedName>
        <fullName evidence="10">Autoinducer 2 import system permease protein LsrD</fullName>
    </recommendedName>
</protein>
<proteinExistence type="predicted"/>
<comment type="function">
    <text evidence="9">Part of the ABC transporter complex LsrABCD involved in autoinducer 2 (AI-2) import. Probably responsible for the translocation of the substrate across the membrane.</text>
</comment>